<protein>
    <submittedName>
        <fullName evidence="5">Uncharacterized protein</fullName>
    </submittedName>
</protein>
<evidence type="ECO:0000256" key="2">
    <source>
        <dbReference type="ARBA" id="ARBA00023015"/>
    </source>
</evidence>
<evidence type="ECO:0000256" key="3">
    <source>
        <dbReference type="ARBA" id="ARBA00023163"/>
    </source>
</evidence>
<accession>A0AAV1SH58</accession>
<feature type="compositionally biased region" description="Polar residues" evidence="4">
    <location>
        <begin position="71"/>
        <end position="80"/>
    </location>
</feature>
<dbReference type="PANTHER" id="PTHR33388">
    <property type="entry name" value="OS01G0212500 PROTEIN"/>
    <property type="match status" value="1"/>
</dbReference>
<feature type="region of interest" description="Disordered" evidence="4">
    <location>
        <begin position="187"/>
        <end position="216"/>
    </location>
</feature>
<feature type="region of interest" description="Disordered" evidence="4">
    <location>
        <begin position="1"/>
        <end position="99"/>
    </location>
</feature>
<dbReference type="EMBL" id="CAWUPB010001184">
    <property type="protein sequence ID" value="CAK7350087.1"/>
    <property type="molecule type" value="Genomic_DNA"/>
</dbReference>
<organism evidence="5 6">
    <name type="scientific">Dovyalis caffra</name>
    <dbReference type="NCBI Taxonomy" id="77055"/>
    <lineage>
        <taxon>Eukaryota</taxon>
        <taxon>Viridiplantae</taxon>
        <taxon>Streptophyta</taxon>
        <taxon>Embryophyta</taxon>
        <taxon>Tracheophyta</taxon>
        <taxon>Spermatophyta</taxon>
        <taxon>Magnoliopsida</taxon>
        <taxon>eudicotyledons</taxon>
        <taxon>Gunneridae</taxon>
        <taxon>Pentapetalae</taxon>
        <taxon>rosids</taxon>
        <taxon>fabids</taxon>
        <taxon>Malpighiales</taxon>
        <taxon>Salicaceae</taxon>
        <taxon>Flacourtieae</taxon>
        <taxon>Dovyalis</taxon>
    </lineage>
</organism>
<keyword evidence="1" id="KW-0678">Repressor</keyword>
<proteinExistence type="predicted"/>
<evidence type="ECO:0000313" key="6">
    <source>
        <dbReference type="Proteomes" id="UP001314170"/>
    </source>
</evidence>
<dbReference type="Proteomes" id="UP001314170">
    <property type="component" value="Unassembled WGS sequence"/>
</dbReference>
<feature type="compositionally biased region" description="Basic residues" evidence="4">
    <location>
        <begin position="28"/>
        <end position="39"/>
    </location>
</feature>
<dbReference type="PANTHER" id="PTHR33388:SF1">
    <property type="entry name" value="PROTEIN SPEAR2"/>
    <property type="match status" value="1"/>
</dbReference>
<evidence type="ECO:0000256" key="1">
    <source>
        <dbReference type="ARBA" id="ARBA00022491"/>
    </source>
</evidence>
<feature type="compositionally biased region" description="Low complexity" evidence="4">
    <location>
        <begin position="192"/>
        <end position="208"/>
    </location>
</feature>
<dbReference type="GO" id="GO:0003700">
    <property type="term" value="F:DNA-binding transcription factor activity"/>
    <property type="evidence" value="ECO:0007669"/>
    <property type="project" value="InterPro"/>
</dbReference>
<keyword evidence="6" id="KW-1185">Reference proteome</keyword>
<dbReference type="AlphaFoldDB" id="A0AAV1SH58"/>
<keyword evidence="2" id="KW-0805">Transcription regulation</keyword>
<gene>
    <name evidence="5" type="ORF">DCAF_LOCUS22811</name>
</gene>
<comment type="caution">
    <text evidence="5">The sequence shown here is derived from an EMBL/GenBank/DDBJ whole genome shotgun (WGS) entry which is preliminary data.</text>
</comment>
<name>A0AAV1SH58_9ROSI</name>
<dbReference type="InterPro" id="IPR040356">
    <property type="entry name" value="SPEAR"/>
</dbReference>
<feature type="compositionally biased region" description="Basic and acidic residues" evidence="4">
    <location>
        <begin position="49"/>
        <end position="62"/>
    </location>
</feature>
<keyword evidence="3" id="KW-0804">Transcription</keyword>
<evidence type="ECO:0000313" key="5">
    <source>
        <dbReference type="EMBL" id="CAK7350087.1"/>
    </source>
</evidence>
<feature type="compositionally biased region" description="Polar residues" evidence="4">
    <location>
        <begin position="87"/>
        <end position="99"/>
    </location>
</feature>
<sequence>MGQEEQPTKCCTSNGSGDGGISIGHISRSSRKQKQKKVPQRGLGVAQLEKIRLEEQQKKDRVSINLPSPPTSQTKPSNFSVPVPNYESRSSSIPYPPDLSSSNSMFRSQNIELINPNSTIPLANSVGWQSAVQGPKNVPKMWNSSDYNLEKENCGVDSGLAFRSSLNLHYESNPIWPLPSLMQRAQQHRQHSSSCSKVNASSGSSSSSLQNFQMEPPSNQSYYDNYTYNTPVWIEEEKMVGMKRPYPFSLDNPPASSFQYKCPTTSSFGNGGLYNFSFSSPDCREGSSCSSSIMEPTSKKDIKENWACNGDFLTLAPPATGLTSKNLKLKPSAYLAFHNFEPFDFDSLPYQGNVEDQFLQQPGSIVTNQQQTYYCFLPPSLMQIGQPAKTINNCTHGGEVGENIDLNLKL</sequence>
<evidence type="ECO:0000256" key="4">
    <source>
        <dbReference type="SAM" id="MobiDB-lite"/>
    </source>
</evidence>
<reference evidence="5 6" key="1">
    <citation type="submission" date="2024-01" db="EMBL/GenBank/DDBJ databases">
        <authorList>
            <person name="Waweru B."/>
        </authorList>
    </citation>
    <scope>NUCLEOTIDE SEQUENCE [LARGE SCALE GENOMIC DNA]</scope>
</reference>